<keyword evidence="1" id="KW-0732">Signal</keyword>
<comment type="caution">
    <text evidence="2">The sequence shown here is derived from an EMBL/GenBank/DDBJ whole genome shotgun (WGS) entry which is preliminary data.</text>
</comment>
<reference evidence="2 3" key="1">
    <citation type="submission" date="2022-03" db="EMBL/GenBank/DDBJ databases">
        <title>Genomic Encyclopedia of Type Strains, Phase III (KMG-III): the genomes of soil and plant-associated and newly described type strains.</title>
        <authorList>
            <person name="Whitman W."/>
        </authorList>
    </citation>
    <scope>NUCLEOTIDE SEQUENCE [LARGE SCALE GENOMIC DNA]</scope>
    <source>
        <strain evidence="2 3">BSker1</strain>
    </source>
</reference>
<accession>A0ABT1G6M3</accession>
<dbReference type="RefSeq" id="WP_253446009.1">
    <property type="nucleotide sequence ID" value="NZ_JALJYF010000001.1"/>
</dbReference>
<dbReference type="EMBL" id="JALJYF010000001">
    <property type="protein sequence ID" value="MCP1726935.1"/>
    <property type="molecule type" value="Genomic_DNA"/>
</dbReference>
<proteinExistence type="predicted"/>
<evidence type="ECO:0000256" key="1">
    <source>
        <dbReference type="SAM" id="SignalP"/>
    </source>
</evidence>
<evidence type="ECO:0000313" key="3">
    <source>
        <dbReference type="Proteomes" id="UP001523550"/>
    </source>
</evidence>
<dbReference type="InterPro" id="IPR021409">
    <property type="entry name" value="DUF3047"/>
</dbReference>
<evidence type="ECO:0000313" key="2">
    <source>
        <dbReference type="EMBL" id="MCP1726935.1"/>
    </source>
</evidence>
<sequence length="217" mass="25005">MPKTPYLPWFFALLGLCPIAQAETTTEGLTFSPEDIIQWQVERFDGETEYRLVEVDGRQAIHARCDNAASALYLEQTIDLNETPVLEWEWRVASTFGEDIDETVKEGDDYPARVYAVMDGGWRRWRTRAVNYVWASQQAAGEHWPNAYTDSVVMLALRSGDDQAGNWQQERRNLKEDFKRFHDLEISTIDGLAIMSDCDDQETTIEAWYGSLRLLPE</sequence>
<organism evidence="2 3">
    <name type="scientific">Natronospira proteinivora</name>
    <dbReference type="NCBI Taxonomy" id="1807133"/>
    <lineage>
        <taxon>Bacteria</taxon>
        <taxon>Pseudomonadati</taxon>
        <taxon>Pseudomonadota</taxon>
        <taxon>Gammaproteobacteria</taxon>
        <taxon>Natronospirales</taxon>
        <taxon>Natronospiraceae</taxon>
        <taxon>Natronospira</taxon>
    </lineage>
</organism>
<dbReference type="Pfam" id="PF11249">
    <property type="entry name" value="DUF3047"/>
    <property type="match status" value="1"/>
</dbReference>
<evidence type="ECO:0008006" key="4">
    <source>
        <dbReference type="Google" id="ProtNLM"/>
    </source>
</evidence>
<dbReference type="Proteomes" id="UP001523550">
    <property type="component" value="Unassembled WGS sequence"/>
</dbReference>
<feature type="chain" id="PRO_5047410919" description="DUF3047 family protein" evidence="1">
    <location>
        <begin position="23"/>
        <end position="217"/>
    </location>
</feature>
<keyword evidence="3" id="KW-1185">Reference proteome</keyword>
<feature type="signal peptide" evidence="1">
    <location>
        <begin position="1"/>
        <end position="22"/>
    </location>
</feature>
<protein>
    <recommendedName>
        <fullName evidence="4">DUF3047 family protein</fullName>
    </recommendedName>
</protein>
<name>A0ABT1G6M3_9GAMM</name>
<gene>
    <name evidence="2" type="ORF">J2T60_000900</name>
</gene>